<comment type="caution">
    <text evidence="2">The sequence shown here is derived from an EMBL/GenBank/DDBJ whole genome shotgun (WGS) entry which is preliminary data.</text>
</comment>
<keyword evidence="1" id="KW-0472">Membrane</keyword>
<gene>
    <name evidence="2" type="ORF">PUN28_018795</name>
</gene>
<dbReference type="Proteomes" id="UP001430953">
    <property type="component" value="Unassembled WGS sequence"/>
</dbReference>
<evidence type="ECO:0000313" key="3">
    <source>
        <dbReference type="Proteomes" id="UP001430953"/>
    </source>
</evidence>
<dbReference type="AlphaFoldDB" id="A0AAW2EHZ4"/>
<feature type="transmembrane region" description="Helical" evidence="1">
    <location>
        <begin position="12"/>
        <end position="42"/>
    </location>
</feature>
<keyword evidence="1" id="KW-0812">Transmembrane</keyword>
<proteinExistence type="predicted"/>
<accession>A0AAW2EHZ4</accession>
<keyword evidence="3" id="KW-1185">Reference proteome</keyword>
<evidence type="ECO:0000313" key="2">
    <source>
        <dbReference type="EMBL" id="KAL0101232.1"/>
    </source>
</evidence>
<organism evidence="2 3">
    <name type="scientific">Cardiocondyla obscurior</name>
    <dbReference type="NCBI Taxonomy" id="286306"/>
    <lineage>
        <taxon>Eukaryota</taxon>
        <taxon>Metazoa</taxon>
        <taxon>Ecdysozoa</taxon>
        <taxon>Arthropoda</taxon>
        <taxon>Hexapoda</taxon>
        <taxon>Insecta</taxon>
        <taxon>Pterygota</taxon>
        <taxon>Neoptera</taxon>
        <taxon>Endopterygota</taxon>
        <taxon>Hymenoptera</taxon>
        <taxon>Apocrita</taxon>
        <taxon>Aculeata</taxon>
        <taxon>Formicoidea</taxon>
        <taxon>Formicidae</taxon>
        <taxon>Myrmicinae</taxon>
        <taxon>Cardiocondyla</taxon>
    </lineage>
</organism>
<name>A0AAW2EHZ4_9HYME</name>
<evidence type="ECO:0000256" key="1">
    <source>
        <dbReference type="SAM" id="Phobius"/>
    </source>
</evidence>
<dbReference type="EMBL" id="JADYXP020000024">
    <property type="protein sequence ID" value="KAL0101232.1"/>
    <property type="molecule type" value="Genomic_DNA"/>
</dbReference>
<reference evidence="2 3" key="1">
    <citation type="submission" date="2023-03" db="EMBL/GenBank/DDBJ databases">
        <title>High recombination rates correlate with genetic variation in Cardiocondyla obscurior ants.</title>
        <authorList>
            <person name="Errbii M."/>
        </authorList>
    </citation>
    <scope>NUCLEOTIDE SEQUENCE [LARGE SCALE GENOMIC DNA]</scope>
    <source>
        <strain evidence="2">Alpha-2009</strain>
        <tissue evidence="2">Whole body</tissue>
    </source>
</reference>
<keyword evidence="1" id="KW-1133">Transmembrane helix</keyword>
<sequence length="120" mass="13756">MMPAYFVNEKQYWHIILLHLILVGIIGGSAVVATGMMLVGYFEHACGMFKIASYRIKKALMTNVKSVKLKDEIIIHKEIILAIDIHRKAIKLVYSNSYVVCIKNKNYINILLKVLPIYVF</sequence>
<protein>
    <submittedName>
        <fullName evidence="2">Uncharacterized protein</fullName>
    </submittedName>
</protein>